<dbReference type="RefSeq" id="WP_216878653.1">
    <property type="nucleotide sequence ID" value="NZ_JAERQM010000008.1"/>
</dbReference>
<evidence type="ECO:0000313" key="2">
    <source>
        <dbReference type="Proteomes" id="UP000689967"/>
    </source>
</evidence>
<organism evidence="1 2">
    <name type="scientific">Falsiroseomonas oleicola</name>
    <dbReference type="NCBI Taxonomy" id="2801474"/>
    <lineage>
        <taxon>Bacteria</taxon>
        <taxon>Pseudomonadati</taxon>
        <taxon>Pseudomonadota</taxon>
        <taxon>Alphaproteobacteria</taxon>
        <taxon>Acetobacterales</taxon>
        <taxon>Roseomonadaceae</taxon>
        <taxon>Falsiroseomonas</taxon>
    </lineage>
</organism>
<protein>
    <submittedName>
        <fullName evidence="1">Uncharacterized protein</fullName>
    </submittedName>
</protein>
<comment type="caution">
    <text evidence="1">The sequence shown here is derived from an EMBL/GenBank/DDBJ whole genome shotgun (WGS) entry which is preliminary data.</text>
</comment>
<sequence length="164" mass="17148">MPTEPCNANHPLNPGEAAIDDLTPGALFVVAALRAWVAPLMYPGEAHPDWREIFRQGGVRSTGAVGFDMVMSVVAGQAQRLLEVRCCHCPGVGADEALMLHMIAALQADDMQGAIAVLADWLPQSALAPALCGARRFAAEISAAGLHLRLAALPTARPAGVALH</sequence>
<keyword evidence="2" id="KW-1185">Reference proteome</keyword>
<reference evidence="1 2" key="1">
    <citation type="submission" date="2021-01" db="EMBL/GenBank/DDBJ databases">
        <title>Roseomonas sp. nov, a bacterium isolated from an oil production mixture in Yumen Oilfield.</title>
        <authorList>
            <person name="Wu D."/>
        </authorList>
    </citation>
    <scope>NUCLEOTIDE SEQUENCE [LARGE SCALE GENOMIC DNA]</scope>
    <source>
        <strain evidence="1 2">ROY-5-3</strain>
    </source>
</reference>
<name>A0ABS6HD25_9PROT</name>
<dbReference type="EMBL" id="JAERQM010000008">
    <property type="protein sequence ID" value="MBU8546637.1"/>
    <property type="molecule type" value="Genomic_DNA"/>
</dbReference>
<dbReference type="Proteomes" id="UP000689967">
    <property type="component" value="Unassembled WGS sequence"/>
</dbReference>
<gene>
    <name evidence="1" type="ORF">JJQ90_23155</name>
</gene>
<evidence type="ECO:0000313" key="1">
    <source>
        <dbReference type="EMBL" id="MBU8546637.1"/>
    </source>
</evidence>
<accession>A0ABS6HD25</accession>
<proteinExistence type="predicted"/>